<protein>
    <submittedName>
        <fullName evidence="2">Aromatic ring-opening dioxygenase catalytic subunit (LigB family)</fullName>
    </submittedName>
</protein>
<evidence type="ECO:0000259" key="1">
    <source>
        <dbReference type="Pfam" id="PF02900"/>
    </source>
</evidence>
<feature type="domain" description="Extradiol ring-cleavage dioxygenase class III enzyme subunit B" evidence="1">
    <location>
        <begin position="17"/>
        <end position="262"/>
    </location>
</feature>
<evidence type="ECO:0000313" key="3">
    <source>
        <dbReference type="Proteomes" id="UP000571950"/>
    </source>
</evidence>
<dbReference type="AlphaFoldDB" id="A0A7W6BLK1"/>
<keyword evidence="2" id="KW-0223">Dioxygenase</keyword>
<gene>
    <name evidence="2" type="ORF">GGR43_001705</name>
</gene>
<name>A0A7W6BLK1_9SPHN</name>
<organism evidence="2 3">
    <name type="scientific">Sphingobium jiangsuense</name>
    <dbReference type="NCBI Taxonomy" id="870476"/>
    <lineage>
        <taxon>Bacteria</taxon>
        <taxon>Pseudomonadati</taxon>
        <taxon>Pseudomonadota</taxon>
        <taxon>Alphaproteobacteria</taxon>
        <taxon>Sphingomonadales</taxon>
        <taxon>Sphingomonadaceae</taxon>
        <taxon>Sphingobium</taxon>
    </lineage>
</organism>
<dbReference type="GO" id="GO:0016702">
    <property type="term" value="F:oxidoreductase activity, acting on single donors with incorporation of molecular oxygen, incorporation of two atoms of oxygen"/>
    <property type="evidence" value="ECO:0007669"/>
    <property type="project" value="UniProtKB-ARBA"/>
</dbReference>
<dbReference type="EMBL" id="JACIDT010000005">
    <property type="protein sequence ID" value="MBB3925990.1"/>
    <property type="molecule type" value="Genomic_DNA"/>
</dbReference>
<accession>A0A7W6BLK1</accession>
<sequence length="270" mass="29362">MGKIVGGFATSHVLFSRTGHEKQADAVFDGMEEIGRRIDALSPDIVVIVSNDHMLNFNTQFQAPFVVGIGARYTAFGDLGIPNDYSIAGEPDFAQGFIEHANARDYDLGVVREPRPDHGMAIPSLFASPRGARPIVPLYTNVDMRPVPSTRRCYRLGQLLADYVETGRPADERVVVLGAGGLSHWIGVEQQGEVNEAYDRWLLERFEVGDVEALTSLTIEEIEAAAGNGGVELINWIIMLGALGGAKAHTIYYEPMTGWWTGMAGIAVDA</sequence>
<dbReference type="InterPro" id="IPR004183">
    <property type="entry name" value="Xdiol_dOase_suB"/>
</dbReference>
<dbReference type="Proteomes" id="UP000571950">
    <property type="component" value="Unassembled WGS sequence"/>
</dbReference>
<keyword evidence="2" id="KW-0560">Oxidoreductase</keyword>
<dbReference type="Gene3D" id="3.40.830.10">
    <property type="entry name" value="LigB-like"/>
    <property type="match status" value="1"/>
</dbReference>
<dbReference type="GO" id="GO:0008198">
    <property type="term" value="F:ferrous iron binding"/>
    <property type="evidence" value="ECO:0007669"/>
    <property type="project" value="InterPro"/>
</dbReference>
<proteinExistence type="predicted"/>
<dbReference type="RefSeq" id="WP_188071549.1">
    <property type="nucleotide sequence ID" value="NZ_BSPS01000004.1"/>
</dbReference>
<evidence type="ECO:0000313" key="2">
    <source>
        <dbReference type="EMBL" id="MBB3925990.1"/>
    </source>
</evidence>
<keyword evidence="3" id="KW-1185">Reference proteome</keyword>
<dbReference type="Pfam" id="PF02900">
    <property type="entry name" value="LigB"/>
    <property type="match status" value="1"/>
</dbReference>
<comment type="caution">
    <text evidence="2">The sequence shown here is derived from an EMBL/GenBank/DDBJ whole genome shotgun (WGS) entry which is preliminary data.</text>
</comment>
<dbReference type="SUPFAM" id="SSF53213">
    <property type="entry name" value="LigB-like"/>
    <property type="match status" value="1"/>
</dbReference>
<reference evidence="2 3" key="1">
    <citation type="submission" date="2020-08" db="EMBL/GenBank/DDBJ databases">
        <title>Genomic Encyclopedia of Type Strains, Phase IV (KMG-IV): sequencing the most valuable type-strain genomes for metagenomic binning, comparative biology and taxonomic classification.</title>
        <authorList>
            <person name="Goeker M."/>
        </authorList>
    </citation>
    <scope>NUCLEOTIDE SEQUENCE [LARGE SCALE GENOMIC DNA]</scope>
    <source>
        <strain evidence="2 3">DSM 26189</strain>
    </source>
</reference>